<feature type="coiled-coil region" evidence="8">
    <location>
        <begin position="418"/>
        <end position="560"/>
    </location>
</feature>
<dbReference type="GO" id="GO:0061630">
    <property type="term" value="F:ubiquitin protein ligase activity"/>
    <property type="evidence" value="ECO:0007669"/>
    <property type="project" value="UniProtKB-EC"/>
</dbReference>
<evidence type="ECO:0000259" key="10">
    <source>
        <dbReference type="PROSITE" id="PS50011"/>
    </source>
</evidence>
<evidence type="ECO:0000256" key="4">
    <source>
        <dbReference type="ARBA" id="ARBA00012483"/>
    </source>
</evidence>
<dbReference type="PROSITE" id="PS50011">
    <property type="entry name" value="PROTEIN_KINASE_DOM"/>
    <property type="match status" value="1"/>
</dbReference>
<comment type="catalytic activity">
    <reaction evidence="1">
        <text>S-ubiquitinyl-[E2 ubiquitin-conjugating enzyme]-L-cysteine + [acceptor protein]-L-lysine = [E2 ubiquitin-conjugating enzyme]-L-cysteine + N(6)-ubiquitinyl-[acceptor protein]-L-lysine.</text>
        <dbReference type="EC" id="2.3.2.27"/>
    </reaction>
</comment>
<name>A0A7N0VM26_KALFE</name>
<dbReference type="OMA" id="VPAQMIT"/>
<evidence type="ECO:0000259" key="11">
    <source>
        <dbReference type="PROSITE" id="PS51698"/>
    </source>
</evidence>
<evidence type="ECO:0000256" key="7">
    <source>
        <dbReference type="PROSITE-ProRule" id="PRU10141"/>
    </source>
</evidence>
<dbReference type="Proteomes" id="UP000594263">
    <property type="component" value="Unplaced"/>
</dbReference>
<feature type="region of interest" description="Disordered" evidence="9">
    <location>
        <begin position="197"/>
        <end position="233"/>
    </location>
</feature>
<dbReference type="Gene3D" id="3.30.200.20">
    <property type="entry name" value="Phosphorylase Kinase, domain 1"/>
    <property type="match status" value="1"/>
</dbReference>
<dbReference type="SUPFAM" id="SSF57850">
    <property type="entry name" value="RING/U-box"/>
    <property type="match status" value="1"/>
</dbReference>
<dbReference type="Gene3D" id="3.30.40.10">
    <property type="entry name" value="Zinc/RING finger domain, C3HC4 (zinc finger)"/>
    <property type="match status" value="1"/>
</dbReference>
<dbReference type="InterPro" id="IPR000719">
    <property type="entry name" value="Prot_kinase_dom"/>
</dbReference>
<dbReference type="InterPro" id="IPR013083">
    <property type="entry name" value="Znf_RING/FYVE/PHD"/>
</dbReference>
<comment type="function">
    <text evidence="2">Functions as an E3 ubiquitin ligase.</text>
</comment>
<evidence type="ECO:0000256" key="9">
    <source>
        <dbReference type="SAM" id="MobiDB-lite"/>
    </source>
</evidence>
<keyword evidence="13" id="KW-1185">Reference proteome</keyword>
<dbReference type="EC" id="2.3.2.27" evidence="4"/>
<keyword evidence="6" id="KW-0833">Ubl conjugation pathway</keyword>
<feature type="binding site" evidence="7">
    <location>
        <position position="614"/>
    </location>
    <ligand>
        <name>ATP</name>
        <dbReference type="ChEBI" id="CHEBI:30616"/>
    </ligand>
</feature>
<dbReference type="InterPro" id="IPR017441">
    <property type="entry name" value="Protein_kinase_ATP_BS"/>
</dbReference>
<sequence length="964" mass="107875">MTSEVGAPQRVRMYPTAEEIHGVVETGEGSAGDDRVYVAVGKDVKENKLNLMWAVKNFRGKRICVLHVLQPSQLVPFMGGKFPPHKLHQQVVIEHRDRERHSMQEVLNKYLLMLRAVGVEVDVVHIEKDKVEVGIVELMSLHRIKRLVVGAAANKHYHKKMVDIKSKTAKYVHEHGRSSCHTWFICKGHLIKKKEAAGAADEPGTPHRLSDCESMSDISSPCPQWPDSPQSSISSYRNANFRTCSSHSSFRSITSPRASDKSSVPAVEEYESGFGVEASAPLFEEVAHWNEASARSFHSLVTSHSPSDVAVPPLINLSPAEEDEGGFCLETAAPVIEVVIQNETSTIGSPRSFHSSVTYPSATSDVASPPLIDLSPAKEDVVGSGIKLESTRLSEDLACNSSPPPRLLHEPTVDDELYAQLEQAMAEADTSKREAYEESLRRRKAEKEAMEAARRAKAAEKMYNEEMRRRKQIEDAISREKQELEKMKSQHAAVMEELENARSQKSFLESEMADLKKRGEEFQEKIISAVELLTSYRDERDKLEYERDCALRAAEELRQHAESASANLPLFFAEFPYYEIENATRNFHQSLRIGGGRHGSIYKGILRYTDVAVKVLNSDIMQGPSEYRQQVLCMFFKRHMRFFLTFVLSVGLAQVEILSRLRHPNIVTLIGACPEAFMLIYEYLPNGSLQDRLNCKDNSSPLSWQTRIRIAADLCSVLIFLHSSKSHCIVHGNLKPSHILLDANFTCKVTEFGGCRAITPNQSPGMRPPEGTFAYLDPEFVATGELTPHSDIYSFGIILLVLLTGKYAVGITEEVKRALDNGNLSSLLDSSAGDWPYIQAQQLAHLGVRCASMNRRDRPNLEAEVLRVVEPMRASCRGSSMSSRIGDEEHSEPPPYFICPIFQEVMQNPHVAADGFTYEAEAIRGWLDSGHNTSPMTNVTLTHNNLVPNHALRSAIQEWSQQQQ</sequence>
<comment type="pathway">
    <text evidence="3">Protein modification; protein ubiquitination.</text>
</comment>
<dbReference type="GO" id="GO:0005524">
    <property type="term" value="F:ATP binding"/>
    <property type="evidence" value="ECO:0007669"/>
    <property type="project" value="UniProtKB-UniRule"/>
</dbReference>
<feature type="domain" description="Protein kinase" evidence="10">
    <location>
        <begin position="587"/>
        <end position="873"/>
    </location>
</feature>
<dbReference type="PROSITE" id="PS51698">
    <property type="entry name" value="U_BOX"/>
    <property type="match status" value="1"/>
</dbReference>
<dbReference type="AlphaFoldDB" id="A0A7N0VM26"/>
<dbReference type="Gene3D" id="1.10.510.10">
    <property type="entry name" value="Transferase(Phosphotransferase) domain 1"/>
    <property type="match status" value="1"/>
</dbReference>
<feature type="compositionally biased region" description="Polar residues" evidence="9">
    <location>
        <begin position="216"/>
        <end position="233"/>
    </location>
</feature>
<dbReference type="PROSITE" id="PS00107">
    <property type="entry name" value="PROTEIN_KINASE_ATP"/>
    <property type="match status" value="1"/>
</dbReference>
<evidence type="ECO:0000256" key="6">
    <source>
        <dbReference type="ARBA" id="ARBA00022786"/>
    </source>
</evidence>
<accession>A0A7N0VM26</accession>
<proteinExistence type="predicted"/>
<evidence type="ECO:0000313" key="13">
    <source>
        <dbReference type="Proteomes" id="UP000594263"/>
    </source>
</evidence>
<dbReference type="Gramene" id="Kaladp1295s0025.1.v1.1">
    <property type="protein sequence ID" value="Kaladp1295s0025.1.v1.1"/>
    <property type="gene ID" value="Kaladp1295s0025.v1.1"/>
</dbReference>
<dbReference type="GO" id="GO:0004672">
    <property type="term" value="F:protein kinase activity"/>
    <property type="evidence" value="ECO:0007669"/>
    <property type="project" value="InterPro"/>
</dbReference>
<keyword evidence="7" id="KW-0547">Nucleotide-binding</keyword>
<organism evidence="12 13">
    <name type="scientific">Kalanchoe fedtschenkoi</name>
    <name type="common">Lavender scallops</name>
    <name type="synonym">South American air plant</name>
    <dbReference type="NCBI Taxonomy" id="63787"/>
    <lineage>
        <taxon>Eukaryota</taxon>
        <taxon>Viridiplantae</taxon>
        <taxon>Streptophyta</taxon>
        <taxon>Embryophyta</taxon>
        <taxon>Tracheophyta</taxon>
        <taxon>Spermatophyta</taxon>
        <taxon>Magnoliopsida</taxon>
        <taxon>eudicotyledons</taxon>
        <taxon>Gunneridae</taxon>
        <taxon>Pentapetalae</taxon>
        <taxon>Saxifragales</taxon>
        <taxon>Crassulaceae</taxon>
        <taxon>Kalanchoe</taxon>
    </lineage>
</organism>
<evidence type="ECO:0000313" key="12">
    <source>
        <dbReference type="EnsemblPlants" id="Kaladp1295s0025.1.v1.1"/>
    </source>
</evidence>
<dbReference type="PANTHER" id="PTHR45647:SF52">
    <property type="entry name" value="PROTEIN KINASE DOMAIN-CONTAINING PROTEIN"/>
    <property type="match status" value="1"/>
</dbReference>
<evidence type="ECO:0000256" key="3">
    <source>
        <dbReference type="ARBA" id="ARBA00004906"/>
    </source>
</evidence>
<evidence type="ECO:0000256" key="2">
    <source>
        <dbReference type="ARBA" id="ARBA00003861"/>
    </source>
</evidence>
<dbReference type="InterPro" id="IPR003613">
    <property type="entry name" value="Ubox_domain"/>
</dbReference>
<dbReference type="Pfam" id="PF00069">
    <property type="entry name" value="Pkinase"/>
    <property type="match status" value="1"/>
</dbReference>
<feature type="domain" description="U-box" evidence="11">
    <location>
        <begin position="892"/>
        <end position="964"/>
    </location>
</feature>
<protein>
    <recommendedName>
        <fullName evidence="4">RING-type E3 ubiquitin transferase</fullName>
        <ecNumber evidence="4">2.3.2.27</ecNumber>
    </recommendedName>
</protein>
<keyword evidence="5" id="KW-0808">Transferase</keyword>
<dbReference type="Pfam" id="PF04564">
    <property type="entry name" value="U-box"/>
    <property type="match status" value="1"/>
</dbReference>
<dbReference type="SUPFAM" id="SSF56112">
    <property type="entry name" value="Protein kinase-like (PK-like)"/>
    <property type="match status" value="1"/>
</dbReference>
<evidence type="ECO:0000256" key="8">
    <source>
        <dbReference type="SAM" id="Coils"/>
    </source>
</evidence>
<dbReference type="PANTHER" id="PTHR45647">
    <property type="entry name" value="OS02G0152300 PROTEIN"/>
    <property type="match status" value="1"/>
</dbReference>
<dbReference type="InterPro" id="IPR011009">
    <property type="entry name" value="Kinase-like_dom_sf"/>
</dbReference>
<dbReference type="GO" id="GO:0016567">
    <property type="term" value="P:protein ubiquitination"/>
    <property type="evidence" value="ECO:0007669"/>
    <property type="project" value="UniProtKB-UniPathway"/>
</dbReference>
<keyword evidence="8" id="KW-0175">Coiled coil</keyword>
<reference evidence="12" key="1">
    <citation type="submission" date="2021-01" db="UniProtKB">
        <authorList>
            <consortium name="EnsemblPlants"/>
        </authorList>
    </citation>
    <scope>IDENTIFICATION</scope>
</reference>
<keyword evidence="7" id="KW-0067">ATP-binding</keyword>
<evidence type="ECO:0000256" key="1">
    <source>
        <dbReference type="ARBA" id="ARBA00000900"/>
    </source>
</evidence>
<dbReference type="CDD" id="cd16655">
    <property type="entry name" value="RING-Ubox_WDSUB1-like"/>
    <property type="match status" value="1"/>
</dbReference>
<dbReference type="InterPro" id="IPR051348">
    <property type="entry name" value="U-box_ubiquitin_ligases"/>
</dbReference>
<dbReference type="SMART" id="SM00504">
    <property type="entry name" value="Ubox"/>
    <property type="match status" value="1"/>
</dbReference>
<dbReference type="CDD" id="cd01989">
    <property type="entry name" value="USP_STK_Ubox_N"/>
    <property type="match status" value="1"/>
</dbReference>
<evidence type="ECO:0000256" key="5">
    <source>
        <dbReference type="ARBA" id="ARBA00022679"/>
    </source>
</evidence>
<dbReference type="UniPathway" id="UPA00143"/>
<dbReference type="EnsemblPlants" id="Kaladp1295s0025.1.v1.1">
    <property type="protein sequence ID" value="Kaladp1295s0025.1.v1.1"/>
    <property type="gene ID" value="Kaladp1295s0025.v1.1"/>
</dbReference>